<feature type="compositionally biased region" description="Basic and acidic residues" evidence="1">
    <location>
        <begin position="53"/>
        <end position="69"/>
    </location>
</feature>
<dbReference type="Proteomes" id="UP000198373">
    <property type="component" value="Unassembled WGS sequence"/>
</dbReference>
<organism evidence="2 3">
    <name type="scientific">Geodermatophilus pulveris</name>
    <dbReference type="NCBI Taxonomy" id="1564159"/>
    <lineage>
        <taxon>Bacteria</taxon>
        <taxon>Bacillati</taxon>
        <taxon>Actinomycetota</taxon>
        <taxon>Actinomycetes</taxon>
        <taxon>Geodermatophilales</taxon>
        <taxon>Geodermatophilaceae</taxon>
        <taxon>Geodermatophilus</taxon>
    </lineage>
</organism>
<dbReference type="EMBL" id="FZOO01000003">
    <property type="protein sequence ID" value="SNS34850.1"/>
    <property type="molecule type" value="Genomic_DNA"/>
</dbReference>
<dbReference type="RefSeq" id="WP_089305104.1">
    <property type="nucleotide sequence ID" value="NZ_FZOO01000003.1"/>
</dbReference>
<proteinExistence type="predicted"/>
<dbReference type="OrthoDB" id="5194427at2"/>
<reference evidence="3" key="1">
    <citation type="submission" date="2017-06" db="EMBL/GenBank/DDBJ databases">
        <authorList>
            <person name="Varghese N."/>
            <person name="Submissions S."/>
        </authorList>
    </citation>
    <scope>NUCLEOTIDE SEQUENCE [LARGE SCALE GENOMIC DNA]</scope>
    <source>
        <strain evidence="3">DSM 46839</strain>
    </source>
</reference>
<feature type="compositionally biased region" description="Basic and acidic residues" evidence="1">
    <location>
        <begin position="33"/>
        <end position="43"/>
    </location>
</feature>
<feature type="region of interest" description="Disordered" evidence="1">
    <location>
        <begin position="1"/>
        <end position="91"/>
    </location>
</feature>
<evidence type="ECO:0000313" key="3">
    <source>
        <dbReference type="Proteomes" id="UP000198373"/>
    </source>
</evidence>
<evidence type="ECO:0000313" key="2">
    <source>
        <dbReference type="EMBL" id="SNS34850.1"/>
    </source>
</evidence>
<gene>
    <name evidence="2" type="ORF">SAMN06893096_103327</name>
</gene>
<sequence length="91" mass="9032">MTGPDDGAPDSGMASGSDAGEPGERLGSGELTADERRVLEEFAHGVPVGDAGRVADDAVVRAAEDERPLPAEGGDQGDGLSARFSQPPGGG</sequence>
<protein>
    <submittedName>
        <fullName evidence="2">Uncharacterized protein</fullName>
    </submittedName>
</protein>
<accession>A0A239DQR6</accession>
<dbReference type="AlphaFoldDB" id="A0A239DQR6"/>
<evidence type="ECO:0000256" key="1">
    <source>
        <dbReference type="SAM" id="MobiDB-lite"/>
    </source>
</evidence>
<keyword evidence="3" id="KW-1185">Reference proteome</keyword>
<name>A0A239DQR6_9ACTN</name>